<evidence type="ECO:0000256" key="1">
    <source>
        <dbReference type="SAM" id="SignalP"/>
    </source>
</evidence>
<keyword evidence="4" id="KW-1185">Reference proteome</keyword>
<evidence type="ECO:0000313" key="3">
    <source>
        <dbReference type="EMBL" id="QHI96784.1"/>
    </source>
</evidence>
<accession>A0A857IYX3</accession>
<dbReference type="InterPro" id="IPR007893">
    <property type="entry name" value="Spore_coat_U/FanG"/>
</dbReference>
<proteinExistence type="predicted"/>
<dbReference type="RefSeq" id="WP_160550302.1">
    <property type="nucleotide sequence ID" value="NZ_CP047650.1"/>
</dbReference>
<evidence type="ECO:0000313" key="4">
    <source>
        <dbReference type="Proteomes" id="UP000464787"/>
    </source>
</evidence>
<protein>
    <submittedName>
        <fullName evidence="3">Fimbrial major subunit CsuA/B family protein</fullName>
    </submittedName>
</protein>
<dbReference type="AlphaFoldDB" id="A0A857IYX3"/>
<dbReference type="Proteomes" id="UP000464787">
    <property type="component" value="Chromosome"/>
</dbReference>
<feature type="signal peptide" evidence="1">
    <location>
        <begin position="1"/>
        <end position="23"/>
    </location>
</feature>
<evidence type="ECO:0000259" key="2">
    <source>
        <dbReference type="Pfam" id="PF05229"/>
    </source>
</evidence>
<feature type="chain" id="PRO_5032723237" evidence="1">
    <location>
        <begin position="24"/>
        <end position="192"/>
    </location>
</feature>
<dbReference type="KEGG" id="xyk:GT347_01520"/>
<gene>
    <name evidence="3" type="ORF">GT347_01520</name>
</gene>
<reference evidence="3 4" key="1">
    <citation type="submission" date="2020-01" db="EMBL/GenBank/DDBJ databases">
        <title>Genome sequencing of strain KACC 21265.</title>
        <authorList>
            <person name="Heo J."/>
            <person name="Kim S.-J."/>
            <person name="Kim J.-S."/>
            <person name="Hong S.-B."/>
            <person name="Kwon S.-W."/>
        </authorList>
    </citation>
    <scope>NUCLEOTIDE SEQUENCE [LARGE SCALE GENOMIC DNA]</scope>
    <source>
        <strain evidence="3 4">KACC 21265</strain>
    </source>
</reference>
<dbReference type="InterPro" id="IPR053167">
    <property type="entry name" value="Spore_coat_component"/>
</dbReference>
<sequence length="192" mass="18192">MFKTLALGGIAAALALAGFTADAATTANVNVSLSVTAGCQLFVGAASATAGSADLDLGALVNYGAGVVDRSVVDGSTGSGTAGTANVIGVSCGDNGATALTPVLTVTSGTNDLQGARRLASGTSFIGYTLHSDASTDAGSLLANGDAVPLTGTAGGVGGGSSAAALFARVTDPTAVPAAGTYTDTILLTLTF</sequence>
<feature type="domain" description="Spore coat protein U/FanG" evidence="2">
    <location>
        <begin position="25"/>
        <end position="189"/>
    </location>
</feature>
<dbReference type="PANTHER" id="PTHR37089">
    <property type="entry name" value="PROTEIN U-RELATED"/>
    <property type="match status" value="1"/>
</dbReference>
<dbReference type="Pfam" id="PF05229">
    <property type="entry name" value="SCPU"/>
    <property type="match status" value="1"/>
</dbReference>
<name>A0A857IYX3_9BURK</name>
<dbReference type="EMBL" id="CP047650">
    <property type="protein sequence ID" value="QHI96784.1"/>
    <property type="molecule type" value="Genomic_DNA"/>
</dbReference>
<keyword evidence="1" id="KW-0732">Signal</keyword>
<organism evidence="3 4">
    <name type="scientific">Xylophilus rhododendri</name>
    <dbReference type="NCBI Taxonomy" id="2697032"/>
    <lineage>
        <taxon>Bacteria</taxon>
        <taxon>Pseudomonadati</taxon>
        <taxon>Pseudomonadota</taxon>
        <taxon>Betaproteobacteria</taxon>
        <taxon>Burkholderiales</taxon>
        <taxon>Xylophilus</taxon>
    </lineage>
</organism>